<accession>A0ABN8PZJ8</accession>
<feature type="compositionally biased region" description="Acidic residues" evidence="7">
    <location>
        <begin position="416"/>
        <end position="427"/>
    </location>
</feature>
<comment type="caution">
    <text evidence="9">The sequence shown here is derived from an EMBL/GenBank/DDBJ whole genome shotgun (WGS) entry which is preliminary data.</text>
</comment>
<feature type="compositionally biased region" description="Basic and acidic residues" evidence="7">
    <location>
        <begin position="658"/>
        <end position="672"/>
    </location>
</feature>
<evidence type="ECO:0000256" key="3">
    <source>
        <dbReference type="ARBA" id="ARBA00022664"/>
    </source>
</evidence>
<dbReference type="PANTHER" id="PTHR45922">
    <property type="entry name" value="CLEAVAGE AND POLYADENYLATION SPECIFICITY FACTOR SUBUNIT 2"/>
    <property type="match status" value="1"/>
</dbReference>
<evidence type="ECO:0000256" key="5">
    <source>
        <dbReference type="RuleBase" id="RU365006"/>
    </source>
</evidence>
<evidence type="ECO:0000256" key="7">
    <source>
        <dbReference type="SAM" id="MobiDB-lite"/>
    </source>
</evidence>
<feature type="compositionally biased region" description="Basic and acidic residues" evidence="7">
    <location>
        <begin position="393"/>
        <end position="415"/>
    </location>
</feature>
<comment type="similarity">
    <text evidence="2 5">Belongs to the metallo-beta-lactamase superfamily. RNA-metabolizing metallo-beta-lactamase-like family. CPSF2/YSH1 subfamily.</text>
</comment>
<keyword evidence="5" id="KW-0694">RNA-binding</keyword>
<dbReference type="InterPro" id="IPR022712">
    <property type="entry name" value="Beta_Casp"/>
</dbReference>
<organism evidence="9 10">
    <name type="scientific">Porites lobata</name>
    <dbReference type="NCBI Taxonomy" id="104759"/>
    <lineage>
        <taxon>Eukaryota</taxon>
        <taxon>Metazoa</taxon>
        <taxon>Cnidaria</taxon>
        <taxon>Anthozoa</taxon>
        <taxon>Hexacorallia</taxon>
        <taxon>Scleractinia</taxon>
        <taxon>Fungiina</taxon>
        <taxon>Poritidae</taxon>
        <taxon>Porites</taxon>
    </lineage>
</organism>
<dbReference type="InterPro" id="IPR011108">
    <property type="entry name" value="RMMBL"/>
</dbReference>
<dbReference type="InterPro" id="IPR036866">
    <property type="entry name" value="RibonucZ/Hydroxyglut_hydro"/>
</dbReference>
<dbReference type="Pfam" id="PF16661">
    <property type="entry name" value="Lactamase_B_6"/>
    <property type="match status" value="1"/>
</dbReference>
<dbReference type="InterPro" id="IPR027075">
    <property type="entry name" value="CPSF2"/>
</dbReference>
<gene>
    <name evidence="9" type="ORF">PLOB_00049818</name>
</gene>
<dbReference type="InterPro" id="IPR025069">
    <property type="entry name" value="Cpsf2_C"/>
</dbReference>
<dbReference type="Pfam" id="PF07521">
    <property type="entry name" value="RMMBL"/>
    <property type="match status" value="1"/>
</dbReference>
<dbReference type="SMART" id="SM01027">
    <property type="entry name" value="Beta-Casp"/>
    <property type="match status" value="1"/>
</dbReference>
<evidence type="ECO:0000313" key="10">
    <source>
        <dbReference type="Proteomes" id="UP001159405"/>
    </source>
</evidence>
<protein>
    <recommendedName>
        <fullName evidence="5">Cleavage and polyadenylation specificity factor subunit 2</fullName>
    </recommendedName>
    <alternativeName>
        <fullName evidence="5">Cleavage and polyadenylation specificity factor 100 kDa subunit</fullName>
    </alternativeName>
</protein>
<dbReference type="Proteomes" id="UP001159405">
    <property type="component" value="Unassembled WGS sequence"/>
</dbReference>
<dbReference type="SUPFAM" id="SSF56281">
    <property type="entry name" value="Metallo-hydrolase/oxidoreductase"/>
    <property type="match status" value="1"/>
</dbReference>
<name>A0ABN8PZJ8_9CNID</name>
<evidence type="ECO:0000256" key="6">
    <source>
        <dbReference type="SAM" id="Coils"/>
    </source>
</evidence>
<dbReference type="Gene3D" id="3.60.15.10">
    <property type="entry name" value="Ribonuclease Z/Hydroxyacylglutathione hydrolase-like"/>
    <property type="match status" value="1"/>
</dbReference>
<proteinExistence type="inferred from homology"/>
<feature type="coiled-coil region" evidence="6">
    <location>
        <begin position="476"/>
        <end position="506"/>
    </location>
</feature>
<comment type="subcellular location">
    <subcellularLocation>
        <location evidence="1 5">Nucleus</location>
    </subcellularLocation>
</comment>
<reference evidence="9 10" key="1">
    <citation type="submission" date="2022-05" db="EMBL/GenBank/DDBJ databases">
        <authorList>
            <consortium name="Genoscope - CEA"/>
            <person name="William W."/>
        </authorList>
    </citation>
    <scope>NUCLEOTIDE SEQUENCE [LARGE SCALE GENOMIC DNA]</scope>
</reference>
<keyword evidence="10" id="KW-1185">Reference proteome</keyword>
<keyword evidence="3 5" id="KW-0507">mRNA processing</keyword>
<sequence>MTSIIKLTVLSGAYDEGPLCYLLQVDEFRFLLDCGWNEAFSPEVIEPVKKHIHQIDAVLLTFPDIYHMGALPYLVGKCGLHCPIYTTIPVYKMGQMFMYDLFQSHQNYEDFEVFSLDDVDAAFDRIIQLKYSQNVSLKGKGHGLTITPYAAGHMIGGTMWKIVKDGEEDIIYAVDYNHKKERHLNGAVLETLSRPSLLITDSFNALNVQARRRERDTQLMSKFFKLYNHSQFLSKTSYLQFSSMCDQLWRNADSGLAAYSLAMLNNVSYNVVEFAKSQVEWMSDKVMKSFEIGRMNPYQFRHCQLCHSLADLAKISEPKVVLASVADLTCGFSRELFIKWAEEPRNTVVFTCRPSPGTLARTLIENLQLKAVDIEVKTRVKLEGEELERYLEAEKEKEKSRQTTEATDRSHHLTGEESDSDSDEDLEGGVRHDLMMADEKGGRKSSFFKQARSYPMFPCHEEKIKWDDYGEFIRPEDFMIRELQAAEEEKAKAEQSNKEAAESEAIAGQGEMSKVPTKCVVDRRQLNIRCSLLHIDFEGRSDGESIKRILSLVNPRNLILVHGTADATEHLAEYCKESSSIQVNQIFTPQCGETVDSTGERYIYQVKLRDALVSSLQFSRARDAELAWVDGQLHINASESHVGLVLEDGELRDEEEGQEKMETNQSGSKEEPMDTVPVLEQLPISQITGHTSVYINEPRLSDFKQVLNKAGIQAEFAGGVLICNNVVAVRRNETGRVGLEGAVCDDYYKIRELLYQQYAVV</sequence>
<evidence type="ECO:0000256" key="1">
    <source>
        <dbReference type="ARBA" id="ARBA00004123"/>
    </source>
</evidence>
<dbReference type="Pfam" id="PF13299">
    <property type="entry name" value="CPSF100_C"/>
    <property type="match status" value="1"/>
</dbReference>
<keyword evidence="6" id="KW-0175">Coiled coil</keyword>
<feature type="domain" description="Beta-Casp" evidence="8">
    <location>
        <begin position="244"/>
        <end position="363"/>
    </location>
</feature>
<dbReference type="PANTHER" id="PTHR45922:SF1">
    <property type="entry name" value="CLEAVAGE AND POLYADENYLATION SPECIFICITY FACTOR SUBUNIT 2"/>
    <property type="match status" value="1"/>
</dbReference>
<dbReference type="Pfam" id="PF10996">
    <property type="entry name" value="Beta-Casp"/>
    <property type="match status" value="1"/>
</dbReference>
<dbReference type="InterPro" id="IPR035639">
    <property type="entry name" value="CPSF2_MBL"/>
</dbReference>
<evidence type="ECO:0000256" key="4">
    <source>
        <dbReference type="ARBA" id="ARBA00023242"/>
    </source>
</evidence>
<dbReference type="CDD" id="cd16293">
    <property type="entry name" value="CPSF2-like_MBL-fold"/>
    <property type="match status" value="1"/>
</dbReference>
<evidence type="ECO:0000313" key="9">
    <source>
        <dbReference type="EMBL" id="CAH3153964.1"/>
    </source>
</evidence>
<dbReference type="Gene3D" id="3.40.50.10890">
    <property type="match status" value="1"/>
</dbReference>
<feature type="region of interest" description="Disordered" evidence="7">
    <location>
        <begin position="650"/>
        <end position="673"/>
    </location>
</feature>
<keyword evidence="4 5" id="KW-0539">Nucleus</keyword>
<feature type="region of interest" description="Disordered" evidence="7">
    <location>
        <begin position="393"/>
        <end position="427"/>
    </location>
</feature>
<dbReference type="InterPro" id="IPR001279">
    <property type="entry name" value="Metallo-B-lactamas"/>
</dbReference>
<evidence type="ECO:0000259" key="8">
    <source>
        <dbReference type="SMART" id="SM01027"/>
    </source>
</evidence>
<dbReference type="EMBL" id="CALNXK010000097">
    <property type="protein sequence ID" value="CAH3153964.1"/>
    <property type="molecule type" value="Genomic_DNA"/>
</dbReference>
<evidence type="ECO:0000256" key="2">
    <source>
        <dbReference type="ARBA" id="ARBA00010624"/>
    </source>
</evidence>